<protein>
    <recommendedName>
        <fullName evidence="2">DNA-3-methyladenine glycosylase II</fullName>
        <ecNumber evidence="2">3.2.2.21</ecNumber>
    </recommendedName>
</protein>
<comment type="caution">
    <text evidence="6">The sequence shown here is derived from an EMBL/GenBank/DDBJ whole genome shotgun (WGS) entry which is preliminary data.</text>
</comment>
<evidence type="ECO:0000256" key="2">
    <source>
        <dbReference type="ARBA" id="ARBA00012000"/>
    </source>
</evidence>
<comment type="catalytic activity">
    <reaction evidence="1">
        <text>Hydrolysis of alkylated DNA, releasing 3-methyladenine, 3-methylguanine, 7-methylguanine and 7-methyladenine.</text>
        <dbReference type="EC" id="3.2.2.21"/>
    </reaction>
</comment>
<dbReference type="PANTHER" id="PTHR43003">
    <property type="entry name" value="DNA-3-METHYLADENINE GLYCOSYLASE"/>
    <property type="match status" value="1"/>
</dbReference>
<evidence type="ECO:0000256" key="4">
    <source>
        <dbReference type="ARBA" id="ARBA00023204"/>
    </source>
</evidence>
<dbReference type="SMART" id="SM00478">
    <property type="entry name" value="ENDO3c"/>
    <property type="match status" value="1"/>
</dbReference>
<dbReference type="Proteomes" id="UP001210678">
    <property type="component" value="Unassembled WGS sequence"/>
</dbReference>
<keyword evidence="3" id="KW-0227">DNA damage</keyword>
<dbReference type="CDD" id="cd00056">
    <property type="entry name" value="ENDO3c"/>
    <property type="match status" value="1"/>
</dbReference>
<dbReference type="PANTHER" id="PTHR43003:SF5">
    <property type="entry name" value="DNA-3-METHYLADENINE GLYCOSYLASE"/>
    <property type="match status" value="1"/>
</dbReference>
<dbReference type="InterPro" id="IPR051912">
    <property type="entry name" value="Alkylbase_DNA_Glycosylase/TA"/>
</dbReference>
<accession>A0ABT4YWR0</accession>
<sequence>MDHQTVLQGMQQLSHLDRDVKEAFTELGMPEVRVRPSGFETFLFTIISQQLSTKAATTIMGRALGLMEETTPDQFMKIPAQSLRDAGLSFRKIEYTQGLAEAVLDGTFNIDGLENFSDEDAIKEIIKLRGLGRWSAEIYLMFSLGRMDVFPADDLGLLVGLQLMKGLDSRPTPKQAREMVKHWTPWRSIGALFLWHYYHHHISTLN</sequence>
<organism evidence="6 7">
    <name type="scientific">Vibrio algarum</name>
    <dbReference type="NCBI Taxonomy" id="3020714"/>
    <lineage>
        <taxon>Bacteria</taxon>
        <taxon>Pseudomonadati</taxon>
        <taxon>Pseudomonadota</taxon>
        <taxon>Gammaproteobacteria</taxon>
        <taxon>Vibrionales</taxon>
        <taxon>Vibrionaceae</taxon>
        <taxon>Vibrio</taxon>
    </lineage>
</organism>
<evidence type="ECO:0000256" key="1">
    <source>
        <dbReference type="ARBA" id="ARBA00000086"/>
    </source>
</evidence>
<evidence type="ECO:0000313" key="7">
    <source>
        <dbReference type="Proteomes" id="UP001210678"/>
    </source>
</evidence>
<feature type="domain" description="HhH-GPD" evidence="5">
    <location>
        <begin position="47"/>
        <end position="199"/>
    </location>
</feature>
<keyword evidence="4" id="KW-0234">DNA repair</keyword>
<dbReference type="Gene3D" id="1.10.1670.40">
    <property type="match status" value="1"/>
</dbReference>
<dbReference type="RefSeq" id="WP_272140236.1">
    <property type="nucleotide sequence ID" value="NZ_JAQLOI010000003.1"/>
</dbReference>
<dbReference type="EC" id="3.2.2.21" evidence="2"/>
<dbReference type="InterPro" id="IPR003265">
    <property type="entry name" value="HhH-GPD_domain"/>
</dbReference>
<name>A0ABT4YWR0_9VIBR</name>
<dbReference type="InterPro" id="IPR011257">
    <property type="entry name" value="DNA_glycosylase"/>
</dbReference>
<reference evidence="6 7" key="1">
    <citation type="submission" date="2023-01" db="EMBL/GenBank/DDBJ databases">
        <title>Vibrio sp. KJ40-1 sp.nov, isolated from marine algae.</title>
        <authorList>
            <person name="Butt M."/>
            <person name="Kim J.M.J."/>
            <person name="Jeon C.O.C."/>
        </authorList>
    </citation>
    <scope>NUCLEOTIDE SEQUENCE [LARGE SCALE GENOMIC DNA]</scope>
    <source>
        <strain evidence="6 7">KJ40-1</strain>
    </source>
</reference>
<evidence type="ECO:0000256" key="3">
    <source>
        <dbReference type="ARBA" id="ARBA00022763"/>
    </source>
</evidence>
<keyword evidence="7" id="KW-1185">Reference proteome</keyword>
<evidence type="ECO:0000313" key="6">
    <source>
        <dbReference type="EMBL" id="MDB1126005.1"/>
    </source>
</evidence>
<evidence type="ECO:0000259" key="5">
    <source>
        <dbReference type="SMART" id="SM00478"/>
    </source>
</evidence>
<dbReference type="Gene3D" id="1.10.340.30">
    <property type="entry name" value="Hypothetical protein, domain 2"/>
    <property type="match status" value="1"/>
</dbReference>
<dbReference type="SUPFAM" id="SSF48150">
    <property type="entry name" value="DNA-glycosylase"/>
    <property type="match status" value="1"/>
</dbReference>
<gene>
    <name evidence="6" type="ORF">PGX00_21005</name>
</gene>
<dbReference type="Pfam" id="PF00730">
    <property type="entry name" value="HhH-GPD"/>
    <property type="match status" value="1"/>
</dbReference>
<proteinExistence type="predicted"/>
<dbReference type="EMBL" id="JAQLOI010000003">
    <property type="protein sequence ID" value="MDB1126005.1"/>
    <property type="molecule type" value="Genomic_DNA"/>
</dbReference>